<feature type="transmembrane region" description="Helical" evidence="2">
    <location>
        <begin position="40"/>
        <end position="61"/>
    </location>
</feature>
<keyword evidence="5" id="KW-1185">Reference proteome</keyword>
<evidence type="ECO:0000256" key="1">
    <source>
        <dbReference type="SAM" id="MobiDB-lite"/>
    </source>
</evidence>
<dbReference type="EMBL" id="BAAATR010000014">
    <property type="protein sequence ID" value="GAA2249122.1"/>
    <property type="molecule type" value="Genomic_DNA"/>
</dbReference>
<feature type="transmembrane region" description="Helical" evidence="2">
    <location>
        <begin position="144"/>
        <end position="166"/>
    </location>
</feature>
<keyword evidence="2" id="KW-1133">Transmembrane helix</keyword>
<organism evidence="4 5">
    <name type="scientific">Kitasatospora cystarginea</name>
    <dbReference type="NCBI Taxonomy" id="58350"/>
    <lineage>
        <taxon>Bacteria</taxon>
        <taxon>Bacillati</taxon>
        <taxon>Actinomycetota</taxon>
        <taxon>Actinomycetes</taxon>
        <taxon>Kitasatosporales</taxon>
        <taxon>Streptomycetaceae</taxon>
        <taxon>Kitasatospora</taxon>
    </lineage>
</organism>
<keyword evidence="2" id="KW-0812">Transmembrane</keyword>
<feature type="transmembrane region" description="Helical" evidence="2">
    <location>
        <begin position="198"/>
        <end position="219"/>
    </location>
</feature>
<dbReference type="Proteomes" id="UP001500305">
    <property type="component" value="Unassembled WGS sequence"/>
</dbReference>
<evidence type="ECO:0000313" key="4">
    <source>
        <dbReference type="EMBL" id="GAA2249122.1"/>
    </source>
</evidence>
<dbReference type="InterPro" id="IPR025828">
    <property type="entry name" value="Put_sensor_dom"/>
</dbReference>
<feature type="transmembrane region" description="Helical" evidence="2">
    <location>
        <begin position="67"/>
        <end position="87"/>
    </location>
</feature>
<feature type="region of interest" description="Disordered" evidence="1">
    <location>
        <begin position="1"/>
        <end position="22"/>
    </location>
</feature>
<sequence length="237" mass="25209">MSSTATDSIHRTAGRPSGDGAGPRGSFWLAPVTAATWRQAGFALTSLPLAAVGFSFVIAFFSAGVGLAVTALGLPVLALLLVGARGLGALERLRARTLLGAEIAEPAPVRPGRPGLWGRITAQLADPAGWKAALYQVVMFPWSILSFVVSTVFLAVGWSLALYPAYHWVFRKYVGWPGMRLVDFTTESGHYEYYITSAWQIAGVSLLGIAFLYLAAGLVRTLNGVSRAAIRGLLSDR</sequence>
<dbReference type="Pfam" id="PF13796">
    <property type="entry name" value="Sensor"/>
    <property type="match status" value="1"/>
</dbReference>
<proteinExistence type="predicted"/>
<accession>A0ABN3E5B9</accession>
<name>A0ABN3E5B9_9ACTN</name>
<evidence type="ECO:0000256" key="2">
    <source>
        <dbReference type="SAM" id="Phobius"/>
    </source>
</evidence>
<evidence type="ECO:0000313" key="5">
    <source>
        <dbReference type="Proteomes" id="UP001500305"/>
    </source>
</evidence>
<gene>
    <name evidence="4" type="ORF">GCM10010430_34640</name>
</gene>
<protein>
    <recommendedName>
        <fullName evidence="3">Putative sensor domain-containing protein</fullName>
    </recommendedName>
</protein>
<comment type="caution">
    <text evidence="4">The sequence shown here is derived from an EMBL/GenBank/DDBJ whole genome shotgun (WGS) entry which is preliminary data.</text>
</comment>
<keyword evidence="2" id="KW-0472">Membrane</keyword>
<feature type="domain" description="Putative sensor" evidence="3">
    <location>
        <begin position="43"/>
        <end position="234"/>
    </location>
</feature>
<reference evidence="4 5" key="1">
    <citation type="journal article" date="2019" name="Int. J. Syst. Evol. Microbiol.">
        <title>The Global Catalogue of Microorganisms (GCM) 10K type strain sequencing project: providing services to taxonomists for standard genome sequencing and annotation.</title>
        <authorList>
            <consortium name="The Broad Institute Genomics Platform"/>
            <consortium name="The Broad Institute Genome Sequencing Center for Infectious Disease"/>
            <person name="Wu L."/>
            <person name="Ma J."/>
        </authorList>
    </citation>
    <scope>NUCLEOTIDE SEQUENCE [LARGE SCALE GENOMIC DNA]</scope>
    <source>
        <strain evidence="4 5">JCM 7356</strain>
    </source>
</reference>
<evidence type="ECO:0000259" key="3">
    <source>
        <dbReference type="Pfam" id="PF13796"/>
    </source>
</evidence>